<feature type="region of interest" description="Disordered" evidence="1">
    <location>
        <begin position="613"/>
        <end position="656"/>
    </location>
</feature>
<proteinExistence type="predicted"/>
<dbReference type="InterPro" id="IPR003903">
    <property type="entry name" value="UIM_dom"/>
</dbReference>
<dbReference type="InterPro" id="IPR015943">
    <property type="entry name" value="WD40/YVTN_repeat-like_dom_sf"/>
</dbReference>
<feature type="region of interest" description="Disordered" evidence="1">
    <location>
        <begin position="544"/>
        <end position="572"/>
    </location>
</feature>
<organism evidence="3 4">
    <name type="scientific">Nakaseomyces bracarensis</name>
    <dbReference type="NCBI Taxonomy" id="273131"/>
    <lineage>
        <taxon>Eukaryota</taxon>
        <taxon>Fungi</taxon>
        <taxon>Dikarya</taxon>
        <taxon>Ascomycota</taxon>
        <taxon>Saccharomycotina</taxon>
        <taxon>Saccharomycetes</taxon>
        <taxon>Saccharomycetales</taxon>
        <taxon>Saccharomycetaceae</taxon>
        <taxon>Nakaseomyces</taxon>
    </lineage>
</organism>
<feature type="compositionally biased region" description="Polar residues" evidence="1">
    <location>
        <begin position="639"/>
        <end position="650"/>
    </location>
</feature>
<dbReference type="InterPro" id="IPR036047">
    <property type="entry name" value="F-box-like_dom_sf"/>
</dbReference>
<evidence type="ECO:0000313" key="3">
    <source>
        <dbReference type="EMBL" id="KAL3232559.1"/>
    </source>
</evidence>
<dbReference type="Gene3D" id="2.130.10.10">
    <property type="entry name" value="YVTN repeat-like/Quinoprotein amine dehydrogenase"/>
    <property type="match status" value="1"/>
</dbReference>
<keyword evidence="4" id="KW-1185">Reference proteome</keyword>
<dbReference type="SMART" id="SM00256">
    <property type="entry name" value="FBOX"/>
    <property type="match status" value="1"/>
</dbReference>
<keyword evidence="3" id="KW-0436">Ligase</keyword>
<sequence length="672" mass="77143">MPFEELPPEILINVFSYLDEKDLYVLQSLSHRFYELINDEELWKNLFLTRLHTCYFPSFSKSHKFSNEYIERVRGIREWKHNRLIKTKYNISPTPYQHRMSINNNGPQVIEDLIFQYPKLACYHDGIITLVQLQSKRSKIKNRIVYIPCTTPQGCSTMHYNINSAVFGRFDGRVFGKLLTNKSYLQPVTEFDSSHSACVTAIATANPTMIDSTTKDWSVSGSENGEIIWWLETKKYKSLKFGNDPILRLSLVNKKMTIALDEKHIYVIENMERVHSIDIPRDPETNKKLPIHFFKVDFGSMNLIMADLKSVFLISLNLTKDFGQVKVLKIKDPTEHITDIVIDDETARREQDTQLAGEDGCFIGISTSLMKILVINTRKVTFVTMNSESLYQEIKPLRTFQFDEHIHASQITNLVLVCALAGTIQIYDVLSGELVKTVQKTDKIPQFLRVTQGRMIVSSGNVVHYLQYLPDDDEKSEISKKSHSNRQRSNKWNETLNSEVQMYNEKLKLEEEREYENQRLLEAYGGDLDGDEEDVQLRIALLESQNATSGSGTSGSTNSNPVSNNDTAEVDEEEQLRLAIAESLRLQELQDEVQTALHMEDDPEFVAAVENANREQQERVSRRTQRSMFAEEQPPARSSVPNTSNEARTQQEIDDEELQIAIALSLSEVNDN</sequence>
<dbReference type="InterPro" id="IPR052301">
    <property type="entry name" value="SCF_F-box/WD-repeat"/>
</dbReference>
<comment type="caution">
    <text evidence="3">The sequence shown here is derived from an EMBL/GenBank/DDBJ whole genome shotgun (WGS) entry which is preliminary data.</text>
</comment>
<dbReference type="Proteomes" id="UP001623330">
    <property type="component" value="Unassembled WGS sequence"/>
</dbReference>
<dbReference type="PROSITE" id="PS50181">
    <property type="entry name" value="FBOX"/>
    <property type="match status" value="1"/>
</dbReference>
<accession>A0ABR4NV05</accession>
<feature type="domain" description="F-box" evidence="2">
    <location>
        <begin position="1"/>
        <end position="46"/>
    </location>
</feature>
<dbReference type="SUPFAM" id="SSF50978">
    <property type="entry name" value="WD40 repeat-like"/>
    <property type="match status" value="1"/>
</dbReference>
<dbReference type="InterPro" id="IPR036322">
    <property type="entry name" value="WD40_repeat_dom_sf"/>
</dbReference>
<dbReference type="PANTHER" id="PTHR14381">
    <property type="entry name" value="DACTYLIN"/>
    <property type="match status" value="1"/>
</dbReference>
<dbReference type="PROSITE" id="PS50330">
    <property type="entry name" value="UIM"/>
    <property type="match status" value="2"/>
</dbReference>
<dbReference type="GO" id="GO:0016874">
    <property type="term" value="F:ligase activity"/>
    <property type="evidence" value="ECO:0007669"/>
    <property type="project" value="UniProtKB-KW"/>
</dbReference>
<dbReference type="PANTHER" id="PTHR14381:SF1">
    <property type="entry name" value="F-BOX_WD REPEAT-CONTAINING PROTEIN 4"/>
    <property type="match status" value="1"/>
</dbReference>
<feature type="compositionally biased region" description="Low complexity" evidence="1">
    <location>
        <begin position="544"/>
        <end position="565"/>
    </location>
</feature>
<dbReference type="EMBL" id="JBEVYD010000005">
    <property type="protein sequence ID" value="KAL3232559.1"/>
    <property type="molecule type" value="Genomic_DNA"/>
</dbReference>
<feature type="region of interest" description="Disordered" evidence="1">
    <location>
        <begin position="474"/>
        <end position="493"/>
    </location>
</feature>
<dbReference type="InterPro" id="IPR001810">
    <property type="entry name" value="F-box_dom"/>
</dbReference>
<dbReference type="SMART" id="SM00726">
    <property type="entry name" value="UIM"/>
    <property type="match status" value="3"/>
</dbReference>
<protein>
    <submittedName>
        <fullName evidence="3">Ubiquitin ligase complex F-box protein UFO1</fullName>
    </submittedName>
</protein>
<reference evidence="3 4" key="1">
    <citation type="submission" date="2024-05" db="EMBL/GenBank/DDBJ databases">
        <title>Long read based assembly of the Candida bracarensis genome reveals expanded adhesin content.</title>
        <authorList>
            <person name="Marcet-Houben M."/>
            <person name="Ksiezopolska E."/>
            <person name="Gabaldon T."/>
        </authorList>
    </citation>
    <scope>NUCLEOTIDE SEQUENCE [LARGE SCALE GENOMIC DNA]</scope>
    <source>
        <strain evidence="3 4">CBM6</strain>
    </source>
</reference>
<name>A0ABR4NV05_9SACH</name>
<evidence type="ECO:0000256" key="1">
    <source>
        <dbReference type="SAM" id="MobiDB-lite"/>
    </source>
</evidence>
<dbReference type="SUPFAM" id="SSF81383">
    <property type="entry name" value="F-box domain"/>
    <property type="match status" value="1"/>
</dbReference>
<dbReference type="Pfam" id="PF12937">
    <property type="entry name" value="F-box-like"/>
    <property type="match status" value="1"/>
</dbReference>
<gene>
    <name evidence="3" type="ORF">RNJ44_04475</name>
</gene>
<evidence type="ECO:0000313" key="4">
    <source>
        <dbReference type="Proteomes" id="UP001623330"/>
    </source>
</evidence>
<evidence type="ECO:0000259" key="2">
    <source>
        <dbReference type="PROSITE" id="PS50181"/>
    </source>
</evidence>
<dbReference type="Gene3D" id="1.20.1280.50">
    <property type="match status" value="1"/>
</dbReference>